<accession>A0ACB7RTA2</accession>
<organism evidence="1 2">
    <name type="scientific">Hyalomma asiaticum</name>
    <name type="common">Tick</name>
    <dbReference type="NCBI Taxonomy" id="266040"/>
    <lineage>
        <taxon>Eukaryota</taxon>
        <taxon>Metazoa</taxon>
        <taxon>Ecdysozoa</taxon>
        <taxon>Arthropoda</taxon>
        <taxon>Chelicerata</taxon>
        <taxon>Arachnida</taxon>
        <taxon>Acari</taxon>
        <taxon>Parasitiformes</taxon>
        <taxon>Ixodida</taxon>
        <taxon>Ixodoidea</taxon>
        <taxon>Ixodidae</taxon>
        <taxon>Hyalomminae</taxon>
        <taxon>Hyalomma</taxon>
    </lineage>
</organism>
<evidence type="ECO:0000313" key="2">
    <source>
        <dbReference type="Proteomes" id="UP000821845"/>
    </source>
</evidence>
<keyword evidence="2" id="KW-1185">Reference proteome</keyword>
<protein>
    <submittedName>
        <fullName evidence="1">Uncharacterized protein</fullName>
    </submittedName>
</protein>
<sequence length="234" mass="25759">MGSASDVPRFCVLQVSIAALVTLSLPSLQDVETTDTWPDITESFSSAQPAYLRLSLQSGFHLRCDVIVAPCASTAPALTSHSLAGIKAWMHDVFLSGHGRSRMGSTSDVPRFCVLQTELASDIRSIKNFQKSIDGKVSVINTRLDELEAKTRSVEELRQSTCSIQSSLQVVDARLDSVDSRLDEIEDRSRRCNLLLRGIPDARETWQQSEALVKQRLGTVLRCLPEGNTLTVLE</sequence>
<dbReference type="EMBL" id="CM023487">
    <property type="protein sequence ID" value="KAH6925735.1"/>
    <property type="molecule type" value="Genomic_DNA"/>
</dbReference>
<dbReference type="Proteomes" id="UP000821845">
    <property type="component" value="Chromosome 7"/>
</dbReference>
<gene>
    <name evidence="1" type="ORF">HPB50_009271</name>
</gene>
<comment type="caution">
    <text evidence="1">The sequence shown here is derived from an EMBL/GenBank/DDBJ whole genome shotgun (WGS) entry which is preliminary data.</text>
</comment>
<name>A0ACB7RTA2_HYAAI</name>
<proteinExistence type="predicted"/>
<evidence type="ECO:0000313" key="1">
    <source>
        <dbReference type="EMBL" id="KAH6925735.1"/>
    </source>
</evidence>
<reference evidence="1" key="1">
    <citation type="submission" date="2020-05" db="EMBL/GenBank/DDBJ databases">
        <title>Large-scale comparative analyses of tick genomes elucidate their genetic diversity and vector capacities.</title>
        <authorList>
            <person name="Jia N."/>
            <person name="Wang J."/>
            <person name="Shi W."/>
            <person name="Du L."/>
            <person name="Sun Y."/>
            <person name="Zhan W."/>
            <person name="Jiang J."/>
            <person name="Wang Q."/>
            <person name="Zhang B."/>
            <person name="Ji P."/>
            <person name="Sakyi L.B."/>
            <person name="Cui X."/>
            <person name="Yuan T."/>
            <person name="Jiang B."/>
            <person name="Yang W."/>
            <person name="Lam T.T.-Y."/>
            <person name="Chang Q."/>
            <person name="Ding S."/>
            <person name="Wang X."/>
            <person name="Zhu J."/>
            <person name="Ruan X."/>
            <person name="Zhao L."/>
            <person name="Wei J."/>
            <person name="Que T."/>
            <person name="Du C."/>
            <person name="Cheng J."/>
            <person name="Dai P."/>
            <person name="Han X."/>
            <person name="Huang E."/>
            <person name="Gao Y."/>
            <person name="Liu J."/>
            <person name="Shao H."/>
            <person name="Ye R."/>
            <person name="Li L."/>
            <person name="Wei W."/>
            <person name="Wang X."/>
            <person name="Wang C."/>
            <person name="Yang T."/>
            <person name="Huo Q."/>
            <person name="Li W."/>
            <person name="Guo W."/>
            <person name="Chen H."/>
            <person name="Zhou L."/>
            <person name="Ni X."/>
            <person name="Tian J."/>
            <person name="Zhou Y."/>
            <person name="Sheng Y."/>
            <person name="Liu T."/>
            <person name="Pan Y."/>
            <person name="Xia L."/>
            <person name="Li J."/>
            <person name="Zhao F."/>
            <person name="Cao W."/>
        </authorList>
    </citation>
    <scope>NUCLEOTIDE SEQUENCE</scope>
    <source>
        <strain evidence="1">Hyas-2018</strain>
    </source>
</reference>